<sequence length="374" mass="41508">MPMMNMSQSELPSKSYTGSRYFREFVSKIRKDPDAGKYEHLEDYPHDILTDSELGLRLYHAGINPYDQDHFRHQIYIVVTDSPQGKASKACPANTVVAASLTLQWTKRGDLCNALLLSIKGFGQCTFAWCGDSPNQSKCGWCGHGQRTLLWRNNQWKWLPYRRGRTLRQGERHCCRWNKLARRYECCRCKDPDNALMGPLDREDAASMPQSVLPATIEGHKLYMSNAQVALVGGSPEIQNSVVAGNGVPQPTVNNFHFYGNIYQAAAGGSSDVLMSGPSSYVFSTMPLTIGTFPRAMIDFTSSVTPSISQSGLERGHIVGEVNEEQSTSGSGPSKIRNYTRPMVEDDVDDGPISSSELAERFSRLDVNVSKTST</sequence>
<dbReference type="AlphaFoldDB" id="A0A6P8AXK5"/>
<reference evidence="3" key="3">
    <citation type="submission" date="2025-08" db="UniProtKB">
        <authorList>
            <consortium name="RefSeq"/>
        </authorList>
    </citation>
    <scope>IDENTIFICATION</scope>
    <source>
        <strain evidence="3">NI907</strain>
    </source>
</reference>
<gene>
    <name evidence="3" type="ORF">PgNI_10998</name>
</gene>
<evidence type="ECO:0000313" key="3">
    <source>
        <dbReference type="RefSeq" id="XP_030979594.1"/>
    </source>
</evidence>
<evidence type="ECO:0000256" key="1">
    <source>
        <dbReference type="SAM" id="MobiDB-lite"/>
    </source>
</evidence>
<organism evidence="2 3">
    <name type="scientific">Pyricularia grisea</name>
    <name type="common">Crabgrass-specific blast fungus</name>
    <name type="synonym">Magnaporthe grisea</name>
    <dbReference type="NCBI Taxonomy" id="148305"/>
    <lineage>
        <taxon>Eukaryota</taxon>
        <taxon>Fungi</taxon>
        <taxon>Dikarya</taxon>
        <taxon>Ascomycota</taxon>
        <taxon>Pezizomycotina</taxon>
        <taxon>Sordariomycetes</taxon>
        <taxon>Sordariomycetidae</taxon>
        <taxon>Magnaporthales</taxon>
        <taxon>Pyriculariaceae</taxon>
        <taxon>Pyricularia</taxon>
    </lineage>
</organism>
<protein>
    <submittedName>
        <fullName evidence="3">Uncharacterized protein</fullName>
    </submittedName>
</protein>
<reference evidence="3" key="2">
    <citation type="submission" date="2019-10" db="EMBL/GenBank/DDBJ databases">
        <authorList>
            <consortium name="NCBI Genome Project"/>
        </authorList>
    </citation>
    <scope>NUCLEOTIDE SEQUENCE</scope>
    <source>
        <strain evidence="3">NI907</strain>
    </source>
</reference>
<dbReference type="GeneID" id="41965877"/>
<reference evidence="2 3" key="1">
    <citation type="journal article" date="2019" name="Mol. Biol. Evol.">
        <title>Blast fungal genomes show frequent chromosomal changes, gene gains and losses, and effector gene turnover.</title>
        <authorList>
            <person name="Gomez Luciano L.B."/>
            <person name="Jason Tsai I."/>
            <person name="Chuma I."/>
            <person name="Tosa Y."/>
            <person name="Chen Y.H."/>
            <person name="Li J.Y."/>
            <person name="Li M.Y."/>
            <person name="Jade Lu M.Y."/>
            <person name="Nakayashiki H."/>
            <person name="Li W.H."/>
        </authorList>
    </citation>
    <scope>NUCLEOTIDE SEQUENCE [LARGE SCALE GENOMIC DNA]</scope>
    <source>
        <strain evidence="2 3">NI907</strain>
    </source>
</reference>
<accession>A0A6P8AXK5</accession>
<dbReference type="KEGG" id="pgri:PgNI_10998"/>
<name>A0A6P8AXK5_PYRGI</name>
<dbReference type="Proteomes" id="UP000515153">
    <property type="component" value="Chromosome VII"/>
</dbReference>
<proteinExistence type="predicted"/>
<evidence type="ECO:0000313" key="2">
    <source>
        <dbReference type="Proteomes" id="UP000515153"/>
    </source>
</evidence>
<dbReference type="RefSeq" id="XP_030979594.1">
    <property type="nucleotide sequence ID" value="XM_031130972.1"/>
</dbReference>
<keyword evidence="2" id="KW-1185">Reference proteome</keyword>
<feature type="region of interest" description="Disordered" evidence="1">
    <location>
        <begin position="321"/>
        <end position="357"/>
    </location>
</feature>